<dbReference type="SUPFAM" id="SSF50978">
    <property type="entry name" value="WD40 repeat-like"/>
    <property type="match status" value="1"/>
</dbReference>
<dbReference type="AlphaFoldDB" id="A0A183TSL4"/>
<feature type="repeat" description="WD" evidence="1">
    <location>
        <begin position="13"/>
        <end position="54"/>
    </location>
</feature>
<dbReference type="PANTHER" id="PTHR19932:SF10">
    <property type="entry name" value="WD REPEAT AND HMG-BOX DNA-BINDING PROTEIN 1"/>
    <property type="match status" value="1"/>
</dbReference>
<sequence>LSSSGSDIRETILKGHNGPVLCVDFDPLDNYIASSSCDGTVRIWKISESKEVKSLPVLVKCNDPELSLAPCRIKWEPRKGEVIVIFLLTLRDSAFENICNILWPERATIYGADRFGAIGFITVGDLNSSKKAGLPVPATNEALSPDAIRTLMDTDDADDFADLLDIAATQAEEQNEATTTATADTIGDDIDDAGSDADSIAISHIKSSYMRLDEEEDGGDETNGVTDEASQPQFSLKAAQMIPRVPEIKSFQPGAMPTGTLL</sequence>
<protein>
    <submittedName>
        <fullName evidence="2">WD_REPEATS_REGION domain-containing protein</fullName>
    </submittedName>
</protein>
<dbReference type="PANTHER" id="PTHR19932">
    <property type="entry name" value="WD REPEAT AND HMG-BOX DNA BINDING PROTEIN"/>
    <property type="match status" value="1"/>
</dbReference>
<dbReference type="Pfam" id="PF00400">
    <property type="entry name" value="WD40"/>
    <property type="match status" value="1"/>
</dbReference>
<dbReference type="GO" id="GO:0043596">
    <property type="term" value="C:nuclear replication fork"/>
    <property type="evidence" value="ECO:0007669"/>
    <property type="project" value="TreeGrafter"/>
</dbReference>
<accession>A0A183TSL4</accession>
<name>A0A183TSL4_SCHSO</name>
<organism evidence="2">
    <name type="scientific">Schistocephalus solidus</name>
    <name type="common">Tapeworm</name>
    <dbReference type="NCBI Taxonomy" id="70667"/>
    <lineage>
        <taxon>Eukaryota</taxon>
        <taxon>Metazoa</taxon>
        <taxon>Spiralia</taxon>
        <taxon>Lophotrochozoa</taxon>
        <taxon>Platyhelminthes</taxon>
        <taxon>Cestoda</taxon>
        <taxon>Eucestoda</taxon>
        <taxon>Diphyllobothriidea</taxon>
        <taxon>Diphyllobothriidae</taxon>
        <taxon>Schistocephalus</taxon>
    </lineage>
</organism>
<dbReference type="InterPro" id="IPR001680">
    <property type="entry name" value="WD40_rpt"/>
</dbReference>
<dbReference type="GO" id="GO:0006281">
    <property type="term" value="P:DNA repair"/>
    <property type="evidence" value="ECO:0007669"/>
    <property type="project" value="TreeGrafter"/>
</dbReference>
<evidence type="ECO:0000313" key="2">
    <source>
        <dbReference type="WBParaSite" id="SSLN_0002019101-mRNA-1"/>
    </source>
</evidence>
<dbReference type="GO" id="GO:0003682">
    <property type="term" value="F:chromatin binding"/>
    <property type="evidence" value="ECO:0007669"/>
    <property type="project" value="TreeGrafter"/>
</dbReference>
<keyword evidence="1" id="KW-0853">WD repeat</keyword>
<dbReference type="WBParaSite" id="SSLN_0002019101-mRNA-1">
    <property type="protein sequence ID" value="SSLN_0002019101-mRNA-1"/>
    <property type="gene ID" value="SSLN_0002019101"/>
</dbReference>
<dbReference type="PROSITE" id="PS50082">
    <property type="entry name" value="WD_REPEATS_2"/>
    <property type="match status" value="1"/>
</dbReference>
<evidence type="ECO:0000256" key="1">
    <source>
        <dbReference type="PROSITE-ProRule" id="PRU00221"/>
    </source>
</evidence>
<dbReference type="Gene3D" id="2.130.10.10">
    <property type="entry name" value="YVTN repeat-like/Quinoprotein amine dehydrogenase"/>
    <property type="match status" value="1"/>
</dbReference>
<dbReference type="GO" id="GO:0000278">
    <property type="term" value="P:mitotic cell cycle"/>
    <property type="evidence" value="ECO:0007669"/>
    <property type="project" value="TreeGrafter"/>
</dbReference>
<dbReference type="InterPro" id="IPR036322">
    <property type="entry name" value="WD40_repeat_dom_sf"/>
</dbReference>
<dbReference type="GO" id="GO:0006261">
    <property type="term" value="P:DNA-templated DNA replication"/>
    <property type="evidence" value="ECO:0007669"/>
    <property type="project" value="TreeGrafter"/>
</dbReference>
<dbReference type="SMART" id="SM00320">
    <property type="entry name" value="WD40"/>
    <property type="match status" value="1"/>
</dbReference>
<dbReference type="InterPro" id="IPR015943">
    <property type="entry name" value="WD40/YVTN_repeat-like_dom_sf"/>
</dbReference>
<reference evidence="2" key="1">
    <citation type="submission" date="2016-06" db="UniProtKB">
        <authorList>
            <consortium name="WormBaseParasite"/>
        </authorList>
    </citation>
    <scope>IDENTIFICATION</scope>
</reference>
<dbReference type="PROSITE" id="PS50294">
    <property type="entry name" value="WD_REPEATS_REGION"/>
    <property type="match status" value="1"/>
</dbReference>
<proteinExistence type="predicted"/>